<dbReference type="KEGG" id="pmet:G4Y79_17220"/>
<dbReference type="AlphaFoldDB" id="A0A7S8E6U5"/>
<sequence>MTAQTSMHEISIAFQTDKRASDYVALAKLVNPYAFDAVSVYCDAPYHPSYGPLMLMAPYIEHARLGPAAVSPSRIHPLDVAAQAALLADIAQAGTYIGFARGAWLADHSISETKPAVQAIREAVEVVQQLLRGGAGYHGRVYDLADHVKAPYPLPEQPIPILIGTWGQKLCAVAGELADEVKVGGSANPDIVPVIQDYIAVGEKATGRDIGSVGVVMGAVSVIDDDREQARQAARRSVALYLPVVAGLDPTVSVEPEQMARIQRYVEQESFDEAAALISDDLLERFAFAGNAQDIIEHCERLFDAGTRRIEFGTPHGLQSATGIRILGEQVLPALANWRDS</sequence>
<protein>
    <submittedName>
        <fullName evidence="3">LLM class flavin-dependent oxidoreductase</fullName>
    </submittedName>
</protein>
<dbReference type="Pfam" id="PF00296">
    <property type="entry name" value="Bac_luciferase"/>
    <property type="match status" value="1"/>
</dbReference>
<proteinExistence type="predicted"/>
<evidence type="ECO:0000313" key="3">
    <source>
        <dbReference type="EMBL" id="QPC81427.1"/>
    </source>
</evidence>
<gene>
    <name evidence="3" type="ORF">G4Y79_17220</name>
</gene>
<evidence type="ECO:0000313" key="4">
    <source>
        <dbReference type="Proteomes" id="UP000594468"/>
    </source>
</evidence>
<dbReference type="Proteomes" id="UP000594468">
    <property type="component" value="Chromosome"/>
</dbReference>
<evidence type="ECO:0000256" key="1">
    <source>
        <dbReference type="ARBA" id="ARBA00023002"/>
    </source>
</evidence>
<dbReference type="PANTHER" id="PTHR43244">
    <property type="match status" value="1"/>
</dbReference>
<keyword evidence="1" id="KW-0560">Oxidoreductase</keyword>
<dbReference type="RefSeq" id="WP_195169500.1">
    <property type="nucleotide sequence ID" value="NZ_CP062983.1"/>
</dbReference>
<dbReference type="GO" id="GO:0016705">
    <property type="term" value="F:oxidoreductase activity, acting on paired donors, with incorporation or reduction of molecular oxygen"/>
    <property type="evidence" value="ECO:0007669"/>
    <property type="project" value="InterPro"/>
</dbReference>
<keyword evidence="4" id="KW-1185">Reference proteome</keyword>
<dbReference type="InterPro" id="IPR050564">
    <property type="entry name" value="F420-G6PD/mer"/>
</dbReference>
<reference evidence="3 4" key="1">
    <citation type="submission" date="2020-02" db="EMBL/GenBank/DDBJ databases">
        <authorList>
            <person name="Zheng R.K."/>
            <person name="Sun C.M."/>
        </authorList>
    </citation>
    <scope>NUCLEOTIDE SEQUENCE [LARGE SCALE GENOMIC DNA]</scope>
    <source>
        <strain evidence="4">rifampicinis</strain>
    </source>
</reference>
<organism evidence="3 4">
    <name type="scientific">Phototrophicus methaneseepsis</name>
    <dbReference type="NCBI Taxonomy" id="2710758"/>
    <lineage>
        <taxon>Bacteria</taxon>
        <taxon>Bacillati</taxon>
        <taxon>Chloroflexota</taxon>
        <taxon>Candidatus Thermofontia</taxon>
        <taxon>Phototrophicales</taxon>
        <taxon>Phototrophicaceae</taxon>
        <taxon>Phototrophicus</taxon>
    </lineage>
</organism>
<name>A0A7S8E6U5_9CHLR</name>
<dbReference type="InterPro" id="IPR011251">
    <property type="entry name" value="Luciferase-like_dom"/>
</dbReference>
<feature type="domain" description="Luciferase-like" evidence="2">
    <location>
        <begin position="18"/>
        <end position="308"/>
    </location>
</feature>
<dbReference type="EMBL" id="CP062983">
    <property type="protein sequence ID" value="QPC81427.1"/>
    <property type="molecule type" value="Genomic_DNA"/>
</dbReference>
<accession>A0A7S8E6U5</accession>
<dbReference type="SUPFAM" id="SSF51679">
    <property type="entry name" value="Bacterial luciferase-like"/>
    <property type="match status" value="1"/>
</dbReference>
<dbReference type="PANTHER" id="PTHR43244:SF1">
    <property type="entry name" value="5,10-METHYLENETETRAHYDROMETHANOPTERIN REDUCTASE"/>
    <property type="match status" value="1"/>
</dbReference>
<evidence type="ECO:0000259" key="2">
    <source>
        <dbReference type="Pfam" id="PF00296"/>
    </source>
</evidence>
<dbReference type="Gene3D" id="3.20.20.30">
    <property type="entry name" value="Luciferase-like domain"/>
    <property type="match status" value="1"/>
</dbReference>
<dbReference type="InterPro" id="IPR036661">
    <property type="entry name" value="Luciferase-like_sf"/>
</dbReference>